<name>A0ABW5PVN0_9BACI</name>
<dbReference type="Gene3D" id="3.90.220.20">
    <property type="entry name" value="DNA methylase specificity domains"/>
    <property type="match status" value="2"/>
</dbReference>
<dbReference type="GO" id="GO:0004519">
    <property type="term" value="F:endonuclease activity"/>
    <property type="evidence" value="ECO:0007669"/>
    <property type="project" value="UniProtKB-KW"/>
</dbReference>
<keyword evidence="5" id="KW-0378">Hydrolase</keyword>
<organism evidence="5 6">
    <name type="scientific">Oceanobacillus kapialis</name>
    <dbReference type="NCBI Taxonomy" id="481353"/>
    <lineage>
        <taxon>Bacteria</taxon>
        <taxon>Bacillati</taxon>
        <taxon>Bacillota</taxon>
        <taxon>Bacilli</taxon>
        <taxon>Bacillales</taxon>
        <taxon>Bacillaceae</taxon>
        <taxon>Oceanobacillus</taxon>
    </lineage>
</organism>
<comment type="similarity">
    <text evidence="1">Belongs to the type-I restriction system S methylase family.</text>
</comment>
<sequence>MSKFKTTEYGPIPTDWDIKEIKNIADDTKDNSFIDGDWIESEYIENEGIRLIQTGNIGLGFFKDKSSKKFISEKTFKKLKCKEVKEGDILICRLADPIGRSCVVPNLGSKNITSVDVAILRPKNSYYDILYVNYSLNSSKTLNKVSSFASGTTRQRISRKNLGTIRIPVPPIKEQQKIAAILTSVDEVIEKTEQIIEQTERVKKGLMQQLFTKGIGHDEFIWTKIGKIPKTWKVVRLSEIFVRVRTKNDLIEDYPVLTIAAKEGLVNQKKRFNKVIAGKSLDKYIKLEKGQFAYNRGNSKTYPFGAIYKLKAYDKALVPFVYYCFDKKDNVDIDTDFYQYYFLSHKIDRQLRRIITSSARQDGLMNINFDEFFKTKVILPTLEEQKEITSILKSQDDKLSCEKNKLNYLKKVKQGLMQQLLTGKVRVPIDDNEEVPS</sequence>
<accession>A0ABW5PVN0</accession>
<dbReference type="Proteomes" id="UP001597451">
    <property type="component" value="Unassembled WGS sequence"/>
</dbReference>
<feature type="domain" description="Type I restriction modification DNA specificity" evidence="4">
    <location>
        <begin position="229"/>
        <end position="410"/>
    </location>
</feature>
<dbReference type="InterPro" id="IPR000055">
    <property type="entry name" value="Restrct_endonuc_typeI_TRD"/>
</dbReference>
<dbReference type="Gene3D" id="1.10.287.1120">
    <property type="entry name" value="Bipartite methylase S protein"/>
    <property type="match status" value="1"/>
</dbReference>
<comment type="caution">
    <text evidence="5">The sequence shown here is derived from an EMBL/GenBank/DDBJ whole genome shotgun (WGS) entry which is preliminary data.</text>
</comment>
<feature type="domain" description="Type I restriction modification DNA specificity" evidence="4">
    <location>
        <begin position="13"/>
        <end position="200"/>
    </location>
</feature>
<evidence type="ECO:0000259" key="4">
    <source>
        <dbReference type="Pfam" id="PF01420"/>
    </source>
</evidence>
<dbReference type="PANTHER" id="PTHR30408">
    <property type="entry name" value="TYPE-1 RESTRICTION ENZYME ECOKI SPECIFICITY PROTEIN"/>
    <property type="match status" value="1"/>
</dbReference>
<evidence type="ECO:0000256" key="3">
    <source>
        <dbReference type="ARBA" id="ARBA00023125"/>
    </source>
</evidence>
<reference evidence="6" key="1">
    <citation type="journal article" date="2019" name="Int. J. Syst. Evol. Microbiol.">
        <title>The Global Catalogue of Microorganisms (GCM) 10K type strain sequencing project: providing services to taxonomists for standard genome sequencing and annotation.</title>
        <authorList>
            <consortium name="The Broad Institute Genomics Platform"/>
            <consortium name="The Broad Institute Genome Sequencing Center for Infectious Disease"/>
            <person name="Wu L."/>
            <person name="Ma J."/>
        </authorList>
    </citation>
    <scope>NUCLEOTIDE SEQUENCE [LARGE SCALE GENOMIC DNA]</scope>
    <source>
        <strain evidence="6">TISTR 1858</strain>
    </source>
</reference>
<dbReference type="InterPro" id="IPR044946">
    <property type="entry name" value="Restrct_endonuc_typeI_TRD_sf"/>
</dbReference>
<evidence type="ECO:0000313" key="5">
    <source>
        <dbReference type="EMBL" id="MFD2627438.1"/>
    </source>
</evidence>
<evidence type="ECO:0000256" key="2">
    <source>
        <dbReference type="ARBA" id="ARBA00022747"/>
    </source>
</evidence>
<keyword evidence="5" id="KW-0255">Endonuclease</keyword>
<protein>
    <submittedName>
        <fullName evidence="5">Restriction endonuclease subunit S</fullName>
        <ecNumber evidence="5">3.1.21.-</ecNumber>
    </submittedName>
</protein>
<dbReference type="CDD" id="cd17246">
    <property type="entry name" value="RMtype1_S_SonII-TRD2-CR2_like"/>
    <property type="match status" value="1"/>
</dbReference>
<dbReference type="SUPFAM" id="SSF116734">
    <property type="entry name" value="DNA methylase specificity domain"/>
    <property type="match status" value="2"/>
</dbReference>
<keyword evidence="5" id="KW-0540">Nuclease</keyword>
<dbReference type="GO" id="GO:0016787">
    <property type="term" value="F:hydrolase activity"/>
    <property type="evidence" value="ECO:0007669"/>
    <property type="project" value="UniProtKB-KW"/>
</dbReference>
<keyword evidence="2" id="KW-0680">Restriction system</keyword>
<evidence type="ECO:0000313" key="6">
    <source>
        <dbReference type="Proteomes" id="UP001597451"/>
    </source>
</evidence>
<dbReference type="PANTHER" id="PTHR30408:SF12">
    <property type="entry name" value="TYPE I RESTRICTION ENZYME MJAVIII SPECIFICITY SUBUNIT"/>
    <property type="match status" value="1"/>
</dbReference>
<dbReference type="Pfam" id="PF01420">
    <property type="entry name" value="Methylase_S"/>
    <property type="match status" value="2"/>
</dbReference>
<dbReference type="InterPro" id="IPR052021">
    <property type="entry name" value="Type-I_RS_S_subunit"/>
</dbReference>
<dbReference type="RefSeq" id="WP_379560073.1">
    <property type="nucleotide sequence ID" value="NZ_JBHUMX010000002.1"/>
</dbReference>
<gene>
    <name evidence="5" type="ORF">ACFSUN_01375</name>
</gene>
<dbReference type="EMBL" id="JBHUMX010000002">
    <property type="protein sequence ID" value="MFD2627438.1"/>
    <property type="molecule type" value="Genomic_DNA"/>
</dbReference>
<proteinExistence type="inferred from homology"/>
<keyword evidence="6" id="KW-1185">Reference proteome</keyword>
<evidence type="ECO:0000256" key="1">
    <source>
        <dbReference type="ARBA" id="ARBA00010923"/>
    </source>
</evidence>
<keyword evidence="3" id="KW-0238">DNA-binding</keyword>
<dbReference type="EC" id="3.1.21.-" evidence="5"/>